<evidence type="ECO:0000313" key="9">
    <source>
        <dbReference type="EMBL" id="PKR79119.1"/>
    </source>
</evidence>
<dbReference type="GO" id="GO:0000917">
    <property type="term" value="P:division septum assembly"/>
    <property type="evidence" value="ECO:0007669"/>
    <property type="project" value="UniProtKB-KW"/>
</dbReference>
<dbReference type="Gene3D" id="2.160.20.70">
    <property type="match status" value="1"/>
</dbReference>
<gene>
    <name evidence="6" type="primary">minC</name>
    <name evidence="9" type="ORF">CEY16_05040</name>
</gene>
<dbReference type="GO" id="GO:1901891">
    <property type="term" value="P:regulation of cell septum assembly"/>
    <property type="evidence" value="ECO:0007669"/>
    <property type="project" value="InterPro"/>
</dbReference>
<evidence type="ECO:0000256" key="4">
    <source>
        <dbReference type="ARBA" id="ARBA00023306"/>
    </source>
</evidence>
<sequence>MMESNHLITMKGTNHGIIVYLDDRCSFDSILKELEEKVTSSIAKDMTEITVDMQYRYVNEEQEQMIRDIVENNSALKIKTIESNVISKVEANEWLENQTLHTVMKTIRSGQVHKIKGDALLLGDVNPGGTIQATGNIYIMGKLNGIAHAGYDGDKKCVVMTSYMNPNQIRIADKISRAPDYETEGADREFAYINLETDQIEINQVQHLQKIRPSIADLSERGL</sequence>
<reference evidence="9 10" key="1">
    <citation type="submission" date="2017-06" db="EMBL/GenBank/DDBJ databases">
        <title>the draft geome sequence of Illustriluteabacillus marina B3227.</title>
        <authorList>
            <person name="He R.-H."/>
            <person name="Du Z.-J."/>
        </authorList>
    </citation>
    <scope>NUCLEOTIDE SEQUENCE [LARGE SCALE GENOMIC DNA]</scope>
    <source>
        <strain evidence="9 10">B3227</strain>
    </source>
</reference>
<keyword evidence="10" id="KW-1185">Reference proteome</keyword>
<dbReference type="Gene3D" id="3.30.160.540">
    <property type="match status" value="1"/>
</dbReference>
<evidence type="ECO:0000256" key="6">
    <source>
        <dbReference type="HAMAP-Rule" id="MF_00267"/>
    </source>
</evidence>
<evidence type="ECO:0000256" key="2">
    <source>
        <dbReference type="ARBA" id="ARBA00022618"/>
    </source>
</evidence>
<dbReference type="InterPro" id="IPR013033">
    <property type="entry name" value="MinC"/>
</dbReference>
<organism evidence="9 10">
    <name type="scientific">Halalkalibacillus sediminis</name>
    <dbReference type="NCBI Taxonomy" id="2018042"/>
    <lineage>
        <taxon>Bacteria</taxon>
        <taxon>Bacillati</taxon>
        <taxon>Bacillota</taxon>
        <taxon>Bacilli</taxon>
        <taxon>Bacillales</taxon>
        <taxon>Bacillaceae</taxon>
        <taxon>Halalkalibacillus</taxon>
    </lineage>
</organism>
<dbReference type="AlphaFoldDB" id="A0A2I0QXS3"/>
<comment type="function">
    <text evidence="6">Cell division inhibitor that blocks the formation of polar Z ring septums. Rapidly oscillates between the poles of the cell to destabilize FtsZ filaments that have formed before they mature into polar Z rings. Prevents FtsZ polymerization.</text>
</comment>
<dbReference type="SUPFAM" id="SSF63848">
    <property type="entry name" value="Cell-division inhibitor MinC, C-terminal domain"/>
    <property type="match status" value="1"/>
</dbReference>
<keyword evidence="3 6" id="KW-0717">Septation</keyword>
<dbReference type="PANTHER" id="PTHR34108">
    <property type="entry name" value="SEPTUM SITE-DETERMINING PROTEIN MINC"/>
    <property type="match status" value="1"/>
</dbReference>
<feature type="domain" description="Septum site-determining protein MinC N-terminal" evidence="8">
    <location>
        <begin position="8"/>
        <end position="81"/>
    </location>
</feature>
<comment type="similarity">
    <text evidence="1 6">Belongs to the MinC family.</text>
</comment>
<dbReference type="GO" id="GO:0000902">
    <property type="term" value="P:cell morphogenesis"/>
    <property type="evidence" value="ECO:0007669"/>
    <property type="project" value="InterPro"/>
</dbReference>
<accession>A0A2I0QXS3</accession>
<dbReference type="Proteomes" id="UP000243524">
    <property type="component" value="Unassembled WGS sequence"/>
</dbReference>
<comment type="subunit">
    <text evidence="5 6">Interacts with MinD and FtsZ.</text>
</comment>
<dbReference type="OrthoDB" id="9790810at2"/>
<evidence type="ECO:0000256" key="1">
    <source>
        <dbReference type="ARBA" id="ARBA00006291"/>
    </source>
</evidence>
<keyword evidence="2 6" id="KW-0132">Cell division</keyword>
<evidence type="ECO:0000259" key="8">
    <source>
        <dbReference type="Pfam" id="PF22642"/>
    </source>
</evidence>
<dbReference type="RefSeq" id="WP_101330863.1">
    <property type="nucleotide sequence ID" value="NZ_PJNH01000001.1"/>
</dbReference>
<keyword evidence="4 6" id="KW-0131">Cell cycle</keyword>
<dbReference type="PANTHER" id="PTHR34108:SF1">
    <property type="entry name" value="SEPTUM SITE-DETERMINING PROTEIN MINC"/>
    <property type="match status" value="1"/>
</dbReference>
<evidence type="ECO:0000256" key="3">
    <source>
        <dbReference type="ARBA" id="ARBA00023210"/>
    </source>
</evidence>
<dbReference type="Pfam" id="PF22642">
    <property type="entry name" value="MinC_N_1"/>
    <property type="match status" value="1"/>
</dbReference>
<evidence type="ECO:0000259" key="7">
    <source>
        <dbReference type="Pfam" id="PF03775"/>
    </source>
</evidence>
<dbReference type="InterPro" id="IPR055219">
    <property type="entry name" value="MinC_N_1"/>
</dbReference>
<dbReference type="EMBL" id="PJNH01000001">
    <property type="protein sequence ID" value="PKR79119.1"/>
    <property type="molecule type" value="Genomic_DNA"/>
</dbReference>
<proteinExistence type="inferred from homology"/>
<dbReference type="InterPro" id="IPR036145">
    <property type="entry name" value="MinC_C_sf"/>
</dbReference>
<dbReference type="HAMAP" id="MF_00267">
    <property type="entry name" value="MinC"/>
    <property type="match status" value="1"/>
</dbReference>
<comment type="caution">
    <text evidence="9">The sequence shown here is derived from an EMBL/GenBank/DDBJ whole genome shotgun (WGS) entry which is preliminary data.</text>
</comment>
<dbReference type="Pfam" id="PF03775">
    <property type="entry name" value="MinC_C"/>
    <property type="match status" value="1"/>
</dbReference>
<dbReference type="InterPro" id="IPR005526">
    <property type="entry name" value="Septum_form_inhib_MinC_C"/>
</dbReference>
<name>A0A2I0QXS3_9BACI</name>
<evidence type="ECO:0000313" key="10">
    <source>
        <dbReference type="Proteomes" id="UP000243524"/>
    </source>
</evidence>
<feature type="domain" description="Septum formation inhibitor MinC C-terminal" evidence="7">
    <location>
        <begin position="103"/>
        <end position="202"/>
    </location>
</feature>
<dbReference type="NCBIfam" id="TIGR01222">
    <property type="entry name" value="minC"/>
    <property type="match status" value="1"/>
</dbReference>
<protein>
    <recommendedName>
        <fullName evidence="6">Probable septum site-determining protein MinC</fullName>
    </recommendedName>
</protein>
<evidence type="ECO:0000256" key="5">
    <source>
        <dbReference type="ARBA" id="ARBA00046874"/>
    </source>
</evidence>
<dbReference type="InterPro" id="IPR016098">
    <property type="entry name" value="CAP/MinC_C"/>
</dbReference>